<comment type="caution">
    <text evidence="1">The sequence shown here is derived from an EMBL/GenBank/DDBJ whole genome shotgun (WGS) entry which is preliminary data.</text>
</comment>
<reference evidence="1 2" key="1">
    <citation type="submission" date="2017-04" db="EMBL/GenBank/DDBJ databases">
        <authorList>
            <person name="Lin X.B."/>
            <person name="Stothard P."/>
            <person name="Tasseva G."/>
            <person name="Walter J."/>
        </authorList>
    </citation>
    <scope>NUCLEOTIDE SEQUENCE [LARGE SCALE GENOMIC DNA]</scope>
    <source>
        <strain evidence="1 2">117c</strain>
    </source>
</reference>
<organism evidence="1 2">
    <name type="scientific">Lactobacillus johnsonii</name>
    <dbReference type="NCBI Taxonomy" id="33959"/>
    <lineage>
        <taxon>Bacteria</taxon>
        <taxon>Bacillati</taxon>
        <taxon>Bacillota</taxon>
        <taxon>Bacilli</taxon>
        <taxon>Lactobacillales</taxon>
        <taxon>Lactobacillaceae</taxon>
        <taxon>Lactobacillus</taxon>
    </lineage>
</organism>
<name>A0A9X6RW37_LACJH</name>
<evidence type="ECO:0000313" key="1">
    <source>
        <dbReference type="EMBL" id="OYS12029.1"/>
    </source>
</evidence>
<dbReference type="RefSeq" id="WP_004895692.1">
    <property type="nucleotide sequence ID" value="NZ_JAIQXC010000004.1"/>
</dbReference>
<gene>
    <name evidence="1" type="ORF">CBF50_07320</name>
</gene>
<accession>A0A9X6RW37</accession>
<dbReference type="AlphaFoldDB" id="A0A9X6RW37"/>
<dbReference type="EMBL" id="NGOH01000077">
    <property type="protein sequence ID" value="OYS12029.1"/>
    <property type="molecule type" value="Genomic_DNA"/>
</dbReference>
<reference evidence="1 2" key="2">
    <citation type="submission" date="2017-09" db="EMBL/GenBank/DDBJ databases">
        <title>Tripartite evolution among Lactobacillus johnsonii, Lactobacillus taiwanensis, Lactobacillus reuteri and their rodent host.</title>
        <authorList>
            <person name="Wang T."/>
            <person name="Knowles S."/>
            <person name="Cheng C."/>
        </authorList>
    </citation>
    <scope>NUCLEOTIDE SEQUENCE [LARGE SCALE GENOMIC DNA]</scope>
    <source>
        <strain evidence="1 2">117c</strain>
    </source>
</reference>
<proteinExistence type="predicted"/>
<protein>
    <submittedName>
        <fullName evidence="1">Uncharacterized protein</fullName>
    </submittedName>
</protein>
<sequence length="116" mass="13290">MNKQLTKFEKQVFECIPAGKEHPISQQDLALANDTTRRNITSTVRKLRLKGRLVGSSRSSINGYYKIKTTEEFFENIGMLTSQRDTLSKTITAMMETFNEKEPLIGQQSLFNQVNE</sequence>
<dbReference type="Proteomes" id="UP000215693">
    <property type="component" value="Unassembled WGS sequence"/>
</dbReference>
<evidence type="ECO:0000313" key="2">
    <source>
        <dbReference type="Proteomes" id="UP000215693"/>
    </source>
</evidence>